<accession>A0A7R9CKP7</accession>
<keyword evidence="2 3" id="KW-0040">ANK repeat</keyword>
<feature type="repeat" description="ANK" evidence="3">
    <location>
        <begin position="494"/>
        <end position="526"/>
    </location>
</feature>
<dbReference type="InterPro" id="IPR002110">
    <property type="entry name" value="Ankyrin_rpt"/>
</dbReference>
<dbReference type="InterPro" id="IPR036770">
    <property type="entry name" value="Ankyrin_rpt-contain_sf"/>
</dbReference>
<feature type="repeat" description="ANK" evidence="3">
    <location>
        <begin position="527"/>
        <end position="559"/>
    </location>
</feature>
<dbReference type="InterPro" id="IPR051165">
    <property type="entry name" value="Multifunctional_ANK_Repeat"/>
</dbReference>
<dbReference type="PANTHER" id="PTHR24123">
    <property type="entry name" value="ANKYRIN REPEAT-CONTAINING"/>
    <property type="match status" value="1"/>
</dbReference>
<gene>
    <name evidence="4" type="ORF">TPSB3V08_LOCUS1221</name>
</gene>
<feature type="repeat" description="ANK" evidence="3">
    <location>
        <begin position="175"/>
        <end position="198"/>
    </location>
</feature>
<dbReference type="FunFam" id="1.25.40.20:FF:000001">
    <property type="entry name" value="Ankyrin-2 isoform 2"/>
    <property type="match status" value="1"/>
</dbReference>
<evidence type="ECO:0000313" key="4">
    <source>
        <dbReference type="EMBL" id="CAD7397593.1"/>
    </source>
</evidence>
<sequence length="1085" mass="118986">MGRRVAGSKPEIEITILHPAEDPPTYSLRRAVHDRDYHDGDYHYQYVGVVPEVPSIKHRFYSLEQVQTCRLVSHVTIFAQAQLLGIHRYRLVVRRHMSPSLHRRSCWVSIGTDLSVSISAGQEEVVKLLVATGAAVNVQSQNGFTPLYMAAQENHDNVVRFLLANEANQSLATEDGFTPLAVAMQQGHDKVVAVLLENDTRGKVRLPALHIAAKKDDCKAAALLLQNNHNPDVTSKSGFTPLHIAAHYGNESIANLLLNRGADVNYAAKDIVLFAVQHNITPLHVAAKWGKTNMVSLLLEKGANIESKTRDGLTPLHCAARSGHEQVVDMMLERGAPISSKTKVDQSSHYRYMLKQTSSLSWIVNGLAPLHMASQGDHVDAARILLYHRASVDEVTVDYLTALHVAAHCGHVRVAKLLLDRKADPNARALNGFTPLHIACKKNRIKVVELLLKHGASIEATTEVRQIFVKDLLNITRLCVLLAKPNIQCCMFQSGLTPLHVASFMGCMNIVIYLLQHEANPDVPTVRGETPLHLAARANQTDIIRILLRNGAQVDARAREQQTPLHIASRLGNVDIVMLLLQHGAAVDSTTKDLYTALHIAGKEGQEEVKYLVGRRIMDHIDTVHLIERFWRKRQEHDSTQNHHLQPKRLAGRGKTMHAVNHVRRNCSPTFASKYTGLIRPVVELDFTSIPQLAHVLSCHVIAKNLHLSLNVAAVLLEHGASLTATTKKGFTPLHLAAKYGNMKVAKLVLQRDAPVDAQGKNGVTPLHVASHYDHQNVALLLLDKGASPHATAKNGHTPLHIAARKNQMDIATTLLEYGAKANAESKAGFTPLHLSSQEGHTDMSTLLIEHQADTNHKAKNGLTPLHLCAQEDRVNVAAILVKNGAQVESITKAGYTPLHVASHFGQGNMVRFLLQQGGDVKASTNIGYTPLHQASQQGHTTIVNLLLENAAQPNSVTSQGQTALSIAQKLGYISVVESLKVVTDPSVSSNATLGADEKYRVVAPESMQETFMSDSEDEGGEFACSGHHTPAHPAHPAHHCTPQLHQYLTQLMQRAVCQMDAGKGVQLKIDILQTINFIVWHGNK</sequence>
<protein>
    <submittedName>
        <fullName evidence="4">Uncharacterized protein</fullName>
    </submittedName>
</protein>
<dbReference type="AlphaFoldDB" id="A0A7R9CKP7"/>
<organism evidence="4">
    <name type="scientific">Timema poppense</name>
    <name type="common">Walking stick</name>
    <dbReference type="NCBI Taxonomy" id="170557"/>
    <lineage>
        <taxon>Eukaryota</taxon>
        <taxon>Metazoa</taxon>
        <taxon>Ecdysozoa</taxon>
        <taxon>Arthropoda</taxon>
        <taxon>Hexapoda</taxon>
        <taxon>Insecta</taxon>
        <taxon>Pterygota</taxon>
        <taxon>Neoptera</taxon>
        <taxon>Polyneoptera</taxon>
        <taxon>Phasmatodea</taxon>
        <taxon>Timematodea</taxon>
        <taxon>Timematoidea</taxon>
        <taxon>Timematidae</taxon>
        <taxon>Timema</taxon>
    </lineage>
</organism>
<feature type="repeat" description="ANK" evidence="3">
    <location>
        <begin position="142"/>
        <end position="174"/>
    </location>
</feature>
<feature type="repeat" description="ANK" evidence="3">
    <location>
        <begin position="729"/>
        <end position="761"/>
    </location>
</feature>
<feature type="repeat" description="ANK" evidence="3">
    <location>
        <begin position="894"/>
        <end position="926"/>
    </location>
</feature>
<feature type="repeat" description="ANK" evidence="3">
    <location>
        <begin position="828"/>
        <end position="860"/>
    </location>
</feature>
<dbReference type="PRINTS" id="PR01415">
    <property type="entry name" value="ANKYRIN"/>
</dbReference>
<dbReference type="FunFam" id="1.25.40.20:FF:000003">
    <property type="entry name" value="Ankyrin, isoform B"/>
    <property type="match status" value="1"/>
</dbReference>
<feature type="repeat" description="ANK" evidence="3">
    <location>
        <begin position="237"/>
        <end position="269"/>
    </location>
</feature>
<feature type="repeat" description="ANK" evidence="3">
    <location>
        <begin position="795"/>
        <end position="827"/>
    </location>
</feature>
<feature type="repeat" description="ANK" evidence="3">
    <location>
        <begin position="311"/>
        <end position="343"/>
    </location>
</feature>
<dbReference type="PROSITE" id="PS50088">
    <property type="entry name" value="ANK_REPEAT"/>
    <property type="match status" value="18"/>
</dbReference>
<dbReference type="Pfam" id="PF00023">
    <property type="entry name" value="Ank"/>
    <property type="match status" value="1"/>
</dbReference>
<evidence type="ECO:0000256" key="1">
    <source>
        <dbReference type="ARBA" id="ARBA00022737"/>
    </source>
</evidence>
<reference evidence="4" key="1">
    <citation type="submission" date="2020-11" db="EMBL/GenBank/DDBJ databases">
        <authorList>
            <person name="Tran Van P."/>
        </authorList>
    </citation>
    <scope>NUCLEOTIDE SEQUENCE</scope>
</reference>
<evidence type="ECO:0000256" key="2">
    <source>
        <dbReference type="ARBA" id="ARBA00023043"/>
    </source>
</evidence>
<feature type="repeat" description="ANK" evidence="3">
    <location>
        <begin position="762"/>
        <end position="794"/>
    </location>
</feature>
<proteinExistence type="predicted"/>
<name>A0A7R9CKP7_TIMPO</name>
<dbReference type="PANTHER" id="PTHR24123:SF141">
    <property type="entry name" value="ANKYRIN 2, ISOFORM U"/>
    <property type="match status" value="1"/>
</dbReference>
<dbReference type="Pfam" id="PF13857">
    <property type="entry name" value="Ank_5"/>
    <property type="match status" value="1"/>
</dbReference>
<dbReference type="Gene3D" id="1.25.40.20">
    <property type="entry name" value="Ankyrin repeat-containing domain"/>
    <property type="match status" value="4"/>
</dbReference>
<feature type="repeat" description="ANK" evidence="3">
    <location>
        <begin position="365"/>
        <end position="397"/>
    </location>
</feature>
<dbReference type="PROSITE" id="PS50297">
    <property type="entry name" value="ANK_REP_REGION"/>
    <property type="match status" value="18"/>
</dbReference>
<feature type="repeat" description="ANK" evidence="3">
    <location>
        <begin position="861"/>
        <end position="893"/>
    </location>
</feature>
<feature type="repeat" description="ANK" evidence="3">
    <location>
        <begin position="927"/>
        <end position="959"/>
    </location>
</feature>
<feature type="repeat" description="ANK" evidence="3">
    <location>
        <begin position="560"/>
        <end position="592"/>
    </location>
</feature>
<evidence type="ECO:0000256" key="3">
    <source>
        <dbReference type="PROSITE-ProRule" id="PRU00023"/>
    </source>
</evidence>
<feature type="repeat" description="ANK" evidence="3">
    <location>
        <begin position="278"/>
        <end position="310"/>
    </location>
</feature>
<dbReference type="EMBL" id="OD000426">
    <property type="protein sequence ID" value="CAD7397593.1"/>
    <property type="molecule type" value="Genomic_DNA"/>
</dbReference>
<keyword evidence="1" id="KW-0677">Repeat</keyword>
<dbReference type="SUPFAM" id="SSF48403">
    <property type="entry name" value="Ankyrin repeat"/>
    <property type="match status" value="3"/>
</dbReference>
<feature type="repeat" description="ANK" evidence="3">
    <location>
        <begin position="398"/>
        <end position="430"/>
    </location>
</feature>
<dbReference type="Pfam" id="PF12796">
    <property type="entry name" value="Ank_2"/>
    <property type="match status" value="8"/>
</dbReference>
<feature type="repeat" description="ANK" evidence="3">
    <location>
        <begin position="431"/>
        <end position="463"/>
    </location>
</feature>
<dbReference type="SMART" id="SM00248">
    <property type="entry name" value="ANK"/>
    <property type="match status" value="21"/>
</dbReference>